<organism evidence="1 2">
    <name type="scientific">Candidatus Erwinia dacicola</name>
    <dbReference type="NCBI Taxonomy" id="252393"/>
    <lineage>
        <taxon>Bacteria</taxon>
        <taxon>Pseudomonadati</taxon>
        <taxon>Pseudomonadota</taxon>
        <taxon>Gammaproteobacteria</taxon>
        <taxon>Enterobacterales</taxon>
        <taxon>Erwiniaceae</taxon>
        <taxon>Erwinia</taxon>
    </lineage>
</organism>
<evidence type="ECO:0000313" key="1">
    <source>
        <dbReference type="EMBL" id="RAP66762.1"/>
    </source>
</evidence>
<accession>A0A328TBV8</accession>
<gene>
    <name evidence="1" type="ORF">ACZ87_04016</name>
</gene>
<keyword evidence="2" id="KW-1185">Reference proteome</keyword>
<reference evidence="1" key="1">
    <citation type="submission" date="2018-04" db="EMBL/GenBank/DDBJ databases">
        <title>Genomes of the Obligate Erwinia dacicola and Facultative Enterobacter sp. OLF Endosymbionts of the Olive Fruit fly, Bactrocera oleae.</title>
        <authorList>
            <person name="Estes A.M."/>
            <person name="Hearn D.J."/>
            <person name="Agarwal S."/>
            <person name="Pierson E.A."/>
            <person name="Dunning-Hotopp J.C."/>
        </authorList>
    </citation>
    <scope>NUCLEOTIDE SEQUENCE [LARGE SCALE GENOMIC DNA]</scope>
    <source>
        <strain evidence="1">Oroville</strain>
    </source>
</reference>
<dbReference type="AlphaFoldDB" id="A0A328TBV8"/>
<name>A0A328TBV8_9GAMM</name>
<comment type="caution">
    <text evidence="1">The sequence shown here is derived from an EMBL/GenBank/DDBJ whole genome shotgun (WGS) entry which is preliminary data.</text>
</comment>
<dbReference type="Proteomes" id="UP000244334">
    <property type="component" value="Unassembled WGS sequence"/>
</dbReference>
<dbReference type="EMBL" id="LJAM02000958">
    <property type="protein sequence ID" value="RAP66762.1"/>
    <property type="molecule type" value="Genomic_DNA"/>
</dbReference>
<evidence type="ECO:0000313" key="2">
    <source>
        <dbReference type="Proteomes" id="UP000244334"/>
    </source>
</evidence>
<protein>
    <submittedName>
        <fullName evidence="1">Uncharacterized protein</fullName>
    </submittedName>
</protein>
<proteinExistence type="predicted"/>
<sequence length="37" mass="4160">MSQNRKVDASTSAAAFPFQVQNAEPIDKSWCDRHLPL</sequence>
<feature type="non-terminal residue" evidence="1">
    <location>
        <position position="37"/>
    </location>
</feature>